<dbReference type="PANTHER" id="PTHR47391">
    <property type="entry name" value="BIORIENTATION OF CHROMOSOMES IN CELL DIVISION 1 LIKE 1"/>
    <property type="match status" value="1"/>
</dbReference>
<feature type="domain" description="BOD1/SHG1" evidence="5">
    <location>
        <begin position="26"/>
        <end position="92"/>
    </location>
</feature>
<comment type="similarity">
    <text evidence="2">Belongs to the BOD1 family.</text>
</comment>
<feature type="compositionally biased region" description="Low complexity" evidence="4">
    <location>
        <begin position="143"/>
        <end position="154"/>
    </location>
</feature>
<dbReference type="InterPro" id="IPR055264">
    <property type="entry name" value="BOD1/SHG1_dom"/>
</dbReference>
<evidence type="ECO:0000256" key="3">
    <source>
        <dbReference type="ARBA" id="ARBA00022454"/>
    </source>
</evidence>
<accession>G0LY50</accession>
<evidence type="ECO:0000256" key="1">
    <source>
        <dbReference type="ARBA" id="ARBA00004286"/>
    </source>
</evidence>
<reference evidence="6" key="1">
    <citation type="submission" date="2011-06" db="EMBL/GenBank/DDBJ databases">
        <authorList>
            <person name="Canario A."/>
        </authorList>
    </citation>
    <scope>NUCLEOTIDE SEQUENCE</scope>
</reference>
<proteinExistence type="evidence at transcript level"/>
<evidence type="ECO:0000256" key="4">
    <source>
        <dbReference type="SAM" id="MobiDB-lite"/>
    </source>
</evidence>
<dbReference type="EMBL" id="FR873776">
    <property type="protein sequence ID" value="CCC15021.1"/>
    <property type="molecule type" value="mRNA"/>
</dbReference>
<feature type="non-terminal residue" evidence="6">
    <location>
        <position position="1"/>
    </location>
</feature>
<comment type="subcellular location">
    <subcellularLocation>
        <location evidence="1">Chromosome</location>
    </subcellularLocation>
</comment>
<dbReference type="GO" id="GO:0005694">
    <property type="term" value="C:chromosome"/>
    <property type="evidence" value="ECO:0007669"/>
    <property type="project" value="UniProtKB-SubCell"/>
</dbReference>
<dbReference type="AlphaFoldDB" id="G0LY50"/>
<evidence type="ECO:0000259" key="5">
    <source>
        <dbReference type="Pfam" id="PF05205"/>
    </source>
</evidence>
<feature type="region of interest" description="Disordered" evidence="4">
    <location>
        <begin position="124"/>
        <end position="187"/>
    </location>
</feature>
<evidence type="ECO:0000313" key="6">
    <source>
        <dbReference type="EMBL" id="CCC15021.1"/>
    </source>
</evidence>
<evidence type="ECO:0000256" key="2">
    <source>
        <dbReference type="ARBA" id="ARBA00008463"/>
    </source>
</evidence>
<protein>
    <submittedName>
        <fullName evidence="6">Alternative spliced cojoined RNA bod1/stc2-b_2 of bod1 and stanniocalcin 2-b</fullName>
    </submittedName>
</protein>
<gene>
    <name evidence="6" type="primary">bod1 (FAM44B) stc2-b</name>
</gene>
<reference evidence="6" key="2">
    <citation type="journal article" date="2012" name="Gen. Comp. Endocrinol.">
        <title>Four stanniocalcin genes in teleost fish: Structure, phylogenetic analysis, tissue distribution and expression during hypercalcemic challenge.</title>
        <authorList>
            <person name="Schein V."/>
            <person name="Cardoso J.C."/>
            <person name="Pinto P.I."/>
            <person name="Anjos L."/>
            <person name="Silva N."/>
            <person name="Power D.M."/>
            <person name="Canario A.V."/>
        </authorList>
    </citation>
    <scope>NUCLEOTIDE SEQUENCE</scope>
</reference>
<dbReference type="Pfam" id="PF05205">
    <property type="entry name" value="COMPASS-Shg1"/>
    <property type="match status" value="1"/>
</dbReference>
<sequence>MAEGSGNVNANAAGLPPGDPQLIAMIVEHLKNRGLFDEFRRDCLADVDTKPAYQNLRQKVDNFVTSHLSTQDWNPSINKNQMRNGLRQSVVHRKRRPWTRSRAQPRAACRALTTALLLQPLRRVQPSAAGGRPEAKHVRASVRRAAGVPAAPGLAAGGRFGPARRPGQSGQPGETEALSAEHRVSPS</sequence>
<name>G0LY50_TETNG</name>
<keyword evidence="3" id="KW-0158">Chromosome</keyword>
<dbReference type="PANTHER" id="PTHR47391:SF1">
    <property type="entry name" value="BIORIENTATION OF CHROMOSOMES IN CELL DIVISION 1 LIKE 1"/>
    <property type="match status" value="1"/>
</dbReference>
<dbReference type="InterPro" id="IPR043244">
    <property type="entry name" value="BOD1L1"/>
</dbReference>
<organism evidence="6">
    <name type="scientific">Tetraodon nigroviridis</name>
    <name type="common">Spotted green pufferfish</name>
    <name type="synonym">Chelonodon nigroviridis</name>
    <dbReference type="NCBI Taxonomy" id="99883"/>
    <lineage>
        <taxon>Eukaryota</taxon>
        <taxon>Metazoa</taxon>
        <taxon>Chordata</taxon>
        <taxon>Craniata</taxon>
        <taxon>Vertebrata</taxon>
        <taxon>Euteleostomi</taxon>
        <taxon>Actinopterygii</taxon>
        <taxon>Neopterygii</taxon>
        <taxon>Teleostei</taxon>
        <taxon>Neoteleostei</taxon>
        <taxon>Acanthomorphata</taxon>
        <taxon>Eupercaria</taxon>
        <taxon>Tetraodontiformes</taxon>
        <taxon>Tetradontoidea</taxon>
        <taxon>Tetraodontidae</taxon>
        <taxon>Tetraodon</taxon>
    </lineage>
</organism>